<evidence type="ECO:0000313" key="2">
    <source>
        <dbReference type="EMBL" id="EFQ24531.1"/>
    </source>
</evidence>
<gene>
    <name evidence="2" type="ORF">Apau_2120</name>
</gene>
<reference evidence="2 3" key="1">
    <citation type="journal article" date="2010" name="Stand. Genomic Sci.">
        <title>Non-contiguous finished genome sequence of Aminomonas paucivorans type strain (GLU-3).</title>
        <authorList>
            <person name="Pitluck S."/>
            <person name="Yasawong M."/>
            <person name="Held B."/>
            <person name="Lapidus A."/>
            <person name="Nolan M."/>
            <person name="Copeland A."/>
            <person name="Lucas S."/>
            <person name="Del Rio T.G."/>
            <person name="Tice H."/>
            <person name="Cheng J.F."/>
            <person name="Chertkov O."/>
            <person name="Goodwin L."/>
            <person name="Tapia R."/>
            <person name="Han C."/>
            <person name="Liolios K."/>
            <person name="Ivanova N."/>
            <person name="Mavromatis K."/>
            <person name="Ovchinnikova G."/>
            <person name="Pati A."/>
            <person name="Chen A."/>
            <person name="Palaniappan K."/>
            <person name="Land M."/>
            <person name="Hauser L."/>
            <person name="Chang Y.J."/>
            <person name="Jeffries C.D."/>
            <person name="Pukall R."/>
            <person name="Spring S."/>
            <person name="Rohde M."/>
            <person name="Sikorski J."/>
            <person name="Goker M."/>
            <person name="Woyke T."/>
            <person name="Bristow J."/>
            <person name="Eisen J.A."/>
            <person name="Markowitz V."/>
            <person name="Hugenholtz P."/>
            <person name="Kyrpides N.C."/>
            <person name="Klenk H.P."/>
        </authorList>
    </citation>
    <scope>NUCLEOTIDE SEQUENCE [LARGE SCALE GENOMIC DNA]</scope>
    <source>
        <strain evidence="2 3">DSM 12260</strain>
    </source>
</reference>
<dbReference type="AlphaFoldDB" id="E3CYE9"/>
<proteinExistence type="predicted"/>
<dbReference type="PaxDb" id="584708-Apau_2120"/>
<dbReference type="eggNOG" id="ENOG5031RTG">
    <property type="taxonomic scope" value="Bacteria"/>
</dbReference>
<dbReference type="EMBL" id="CM001022">
    <property type="protein sequence ID" value="EFQ24531.1"/>
    <property type="molecule type" value="Genomic_DNA"/>
</dbReference>
<keyword evidence="1" id="KW-0732">Signal</keyword>
<evidence type="ECO:0000313" key="3">
    <source>
        <dbReference type="Proteomes" id="UP000005096"/>
    </source>
</evidence>
<feature type="chain" id="PRO_5003167234" description="Curli production assembly/transport component CsgG" evidence="1">
    <location>
        <begin position="28"/>
        <end position="281"/>
    </location>
</feature>
<evidence type="ECO:0008006" key="4">
    <source>
        <dbReference type="Google" id="ProtNLM"/>
    </source>
</evidence>
<dbReference type="Gene3D" id="3.40.50.10610">
    <property type="entry name" value="ABC-type transport auxiliary lipoprotein component"/>
    <property type="match status" value="1"/>
</dbReference>
<dbReference type="HOGENOM" id="CLU_1026483_0_0_0"/>
<dbReference type="STRING" id="584708.Apau_2120"/>
<protein>
    <recommendedName>
        <fullName evidence="4">Curli production assembly/transport component CsgG</fullName>
    </recommendedName>
</protein>
<accession>E3CYE9</accession>
<evidence type="ECO:0000256" key="1">
    <source>
        <dbReference type="SAM" id="SignalP"/>
    </source>
</evidence>
<feature type="signal peptide" evidence="1">
    <location>
        <begin position="1"/>
        <end position="27"/>
    </location>
</feature>
<name>E3CYE9_9BACT</name>
<organism evidence="2 3">
    <name type="scientific">Aminomonas paucivorans DSM 12260</name>
    <dbReference type="NCBI Taxonomy" id="584708"/>
    <lineage>
        <taxon>Bacteria</taxon>
        <taxon>Thermotogati</taxon>
        <taxon>Synergistota</taxon>
        <taxon>Synergistia</taxon>
        <taxon>Synergistales</taxon>
        <taxon>Synergistaceae</taxon>
        <taxon>Aminomonas</taxon>
    </lineage>
</organism>
<dbReference type="RefSeq" id="WP_006301772.1">
    <property type="nucleotide sequence ID" value="NZ_CM001022.1"/>
</dbReference>
<dbReference type="OrthoDB" id="4239at2"/>
<dbReference type="Proteomes" id="UP000005096">
    <property type="component" value="Chromosome"/>
</dbReference>
<keyword evidence="3" id="KW-1185">Reference proteome</keyword>
<sequence>MNGSTKRALGVLALLGALLTLAGAASAAPLPPHKRIAVVIFEQASGFFRQGLGVGAAETLITQTLIGNGYPVVNAAQVEKIKKDKRAELLAQGNKKAIRELGKIYDVKIFLVGRATLAEPMKNDFGTYTGTATVAVQAYSTSDAKYLFSDMASGKELGGTPDESSQKAIEAASRIIAANLLAGEGKAGGVSGGGAAPATAQEVQILITDVTSFQTVNAVLEAAQHLAGARGAAVTSYAGGVATLSVQYIGTPKDLMAGLSRQGLPVRFTGVSGNKISATGL</sequence>